<keyword evidence="3" id="KW-1185">Reference proteome</keyword>
<evidence type="ECO:0000313" key="2">
    <source>
        <dbReference type="EMBL" id="RUS32756.1"/>
    </source>
</evidence>
<dbReference type="EMBL" id="RBNJ01001803">
    <property type="protein sequence ID" value="RUS32756.1"/>
    <property type="molecule type" value="Genomic_DNA"/>
</dbReference>
<dbReference type="Gene3D" id="3.40.50.1460">
    <property type="match status" value="1"/>
</dbReference>
<evidence type="ECO:0008006" key="4">
    <source>
        <dbReference type="Google" id="ProtNLM"/>
    </source>
</evidence>
<feature type="region of interest" description="Disordered" evidence="1">
    <location>
        <begin position="262"/>
        <end position="288"/>
    </location>
</feature>
<dbReference type="Proteomes" id="UP000274822">
    <property type="component" value="Unassembled WGS sequence"/>
</dbReference>
<dbReference type="AlphaFoldDB" id="A0A433QSJ4"/>
<evidence type="ECO:0000313" key="3">
    <source>
        <dbReference type="Proteomes" id="UP000274822"/>
    </source>
</evidence>
<reference evidence="2 3" key="1">
    <citation type="journal article" date="2018" name="New Phytol.">
        <title>Phylogenomics of Endogonaceae and evolution of mycorrhizas within Mucoromycota.</title>
        <authorList>
            <person name="Chang Y."/>
            <person name="Desiro A."/>
            <person name="Na H."/>
            <person name="Sandor L."/>
            <person name="Lipzen A."/>
            <person name="Clum A."/>
            <person name="Barry K."/>
            <person name="Grigoriev I.V."/>
            <person name="Martin F.M."/>
            <person name="Stajich J.E."/>
            <person name="Smith M.E."/>
            <person name="Bonito G."/>
            <person name="Spatafora J.W."/>
        </authorList>
    </citation>
    <scope>NUCLEOTIDE SEQUENCE [LARGE SCALE GENOMIC DNA]</scope>
    <source>
        <strain evidence="2 3">AD002</strain>
    </source>
</reference>
<gene>
    <name evidence="2" type="ORF">BC938DRAFT_474414</name>
</gene>
<protein>
    <recommendedName>
        <fullName evidence="4">Caspase domain-containing protein</fullName>
    </recommendedName>
</protein>
<accession>A0A433QSJ4</accession>
<evidence type="ECO:0000256" key="1">
    <source>
        <dbReference type="SAM" id="MobiDB-lite"/>
    </source>
</evidence>
<feature type="compositionally biased region" description="Low complexity" evidence="1">
    <location>
        <begin position="1"/>
        <end position="50"/>
    </location>
</feature>
<feature type="compositionally biased region" description="Polar residues" evidence="1">
    <location>
        <begin position="51"/>
        <end position="70"/>
    </location>
</feature>
<comment type="caution">
    <text evidence="2">The sequence shown here is derived from an EMBL/GenBank/DDBJ whole genome shotgun (WGS) entry which is preliminary data.</text>
</comment>
<feature type="compositionally biased region" description="Low complexity" evidence="1">
    <location>
        <begin position="279"/>
        <end position="288"/>
    </location>
</feature>
<organism evidence="2 3">
    <name type="scientific">Jimgerdemannia flammicorona</name>
    <dbReference type="NCBI Taxonomy" id="994334"/>
    <lineage>
        <taxon>Eukaryota</taxon>
        <taxon>Fungi</taxon>
        <taxon>Fungi incertae sedis</taxon>
        <taxon>Mucoromycota</taxon>
        <taxon>Mucoromycotina</taxon>
        <taxon>Endogonomycetes</taxon>
        <taxon>Endogonales</taxon>
        <taxon>Endogonaceae</taxon>
        <taxon>Jimgerdemannia</taxon>
    </lineage>
</organism>
<feature type="region of interest" description="Disordered" evidence="1">
    <location>
        <begin position="1"/>
        <end position="70"/>
    </location>
</feature>
<proteinExistence type="predicted"/>
<name>A0A433QSJ4_9FUNG</name>
<sequence>MGSKPSKTNTKTLTKHTLPTTKTSPKQSLPTTKTSPQQTSPTTKTSPEQTLPATNTSPEQTLPTTIPLTTMGSVPKTKAFLNEAIDGDVLFENLNSLMADRILLLLNACYAGGVMAKLDDEGVDGKRTLDPDSKAIPFNERQLKWLRRGLGQGVVIISAAQSSQKAETAHLAKDRKTRYSPFTIGLARGFSGTAKTENDDGLVYTADLFAACTTYVHAKTKKCQMPHCDFDGANFAVGCYQLGSGRKFQLLDDLEIEIDIEESTEDDEKDEKNRDWRQGGIQNNINGTTNVTNGNNIAGSVFGPGATFSIVILRSRLQMNPIRGSLKWYKQIITSVSDGMPFAIDWRAPLYNTHSSFSHCQSLLTNQKLLRRQRLWCDGDDSDFGNETIPVAIKTRRVYGQTASRYDDDDSDIW</sequence>